<evidence type="ECO:0000256" key="8">
    <source>
        <dbReference type="SAM" id="SignalP"/>
    </source>
</evidence>
<keyword evidence="3" id="KW-0645">Protease</keyword>
<protein>
    <recommendedName>
        <fullName evidence="9">Peptidase M14 domain-containing protein</fullName>
    </recommendedName>
</protein>
<dbReference type="PANTHER" id="PTHR11705">
    <property type="entry name" value="PROTEASE FAMILY M14 CARBOXYPEPTIDASE A,B"/>
    <property type="match status" value="1"/>
</dbReference>
<comment type="caution">
    <text evidence="10">The sequence shown here is derived from an EMBL/GenBank/DDBJ whole genome shotgun (WGS) entry which is preliminary data.</text>
</comment>
<sequence>MRTTRAAAALALPALVLPLTVAAPAAGADPVPGGPWVCENQPINLGGLTSNAELAATLDKLAEHHPDTVEVTEIGRSVEGRPLESVTVGDGPRTLLILTQVHGDEPLGTEAVLDLLRRAAGNSPAAEALRDGVTLVAVPRINPDGWERYQDRDFADGLDPRRNSNDIDLNRTFGPTDIDLSLAPEAVAVQSLVEEVDPDLVLDFHHQVSYTAEGSDDLVTMSTMWGTHPDVAPAVADDARRAVTVIGDSLAGNGHATVTLYPRSDTATTARNGLSLDGYPTVLVEQRGQQDVGQKGHGALVREALVSMQAVAESLADGSFDAVDPTAADLLPERGDRVRGTC</sequence>
<feature type="domain" description="Peptidase M14" evidence="9">
    <location>
        <begin position="47"/>
        <end position="342"/>
    </location>
</feature>
<evidence type="ECO:0000313" key="10">
    <source>
        <dbReference type="EMBL" id="GAA4728094.1"/>
    </source>
</evidence>
<dbReference type="Gene3D" id="3.40.630.10">
    <property type="entry name" value="Zn peptidases"/>
    <property type="match status" value="1"/>
</dbReference>
<dbReference type="Proteomes" id="UP001500956">
    <property type="component" value="Unassembled WGS sequence"/>
</dbReference>
<gene>
    <name evidence="10" type="ORF">GCM10023216_19200</name>
</gene>
<evidence type="ECO:0000256" key="1">
    <source>
        <dbReference type="ARBA" id="ARBA00001947"/>
    </source>
</evidence>
<feature type="chain" id="PRO_5046809457" description="Peptidase M14 domain-containing protein" evidence="8">
    <location>
        <begin position="29"/>
        <end position="342"/>
    </location>
</feature>
<evidence type="ECO:0000256" key="7">
    <source>
        <dbReference type="PROSITE-ProRule" id="PRU01379"/>
    </source>
</evidence>
<comment type="cofactor">
    <cofactor evidence="1">
        <name>Zn(2+)</name>
        <dbReference type="ChEBI" id="CHEBI:29105"/>
    </cofactor>
</comment>
<evidence type="ECO:0000256" key="5">
    <source>
        <dbReference type="ARBA" id="ARBA00022833"/>
    </source>
</evidence>
<evidence type="ECO:0000256" key="2">
    <source>
        <dbReference type="ARBA" id="ARBA00005988"/>
    </source>
</evidence>
<dbReference type="RefSeq" id="WP_172149908.1">
    <property type="nucleotide sequence ID" value="NZ_BAABID010000008.1"/>
</dbReference>
<evidence type="ECO:0000256" key="3">
    <source>
        <dbReference type="ARBA" id="ARBA00022670"/>
    </source>
</evidence>
<keyword evidence="4" id="KW-0378">Hydrolase</keyword>
<keyword evidence="6" id="KW-0482">Metalloprotease</keyword>
<dbReference type="SMART" id="SM00631">
    <property type="entry name" value="Zn_pept"/>
    <property type="match status" value="1"/>
</dbReference>
<dbReference type="PANTHER" id="PTHR11705:SF143">
    <property type="entry name" value="SLL0236 PROTEIN"/>
    <property type="match status" value="1"/>
</dbReference>
<feature type="signal peptide" evidence="8">
    <location>
        <begin position="1"/>
        <end position="28"/>
    </location>
</feature>
<name>A0ABP8YG56_9MICO</name>
<reference evidence="11" key="1">
    <citation type="journal article" date="2019" name="Int. J. Syst. Evol. Microbiol.">
        <title>The Global Catalogue of Microorganisms (GCM) 10K type strain sequencing project: providing services to taxonomists for standard genome sequencing and annotation.</title>
        <authorList>
            <consortium name="The Broad Institute Genomics Platform"/>
            <consortium name="The Broad Institute Genome Sequencing Center for Infectious Disease"/>
            <person name="Wu L."/>
            <person name="Ma J."/>
        </authorList>
    </citation>
    <scope>NUCLEOTIDE SEQUENCE [LARGE SCALE GENOMIC DNA]</scope>
    <source>
        <strain evidence="11">JCM 18063</strain>
    </source>
</reference>
<keyword evidence="8" id="KW-0732">Signal</keyword>
<dbReference type="Pfam" id="PF00246">
    <property type="entry name" value="Peptidase_M14"/>
    <property type="match status" value="1"/>
</dbReference>
<comment type="caution">
    <text evidence="7">Lacks conserved residue(s) required for the propagation of feature annotation.</text>
</comment>
<dbReference type="SUPFAM" id="SSF53187">
    <property type="entry name" value="Zn-dependent exopeptidases"/>
    <property type="match status" value="1"/>
</dbReference>
<evidence type="ECO:0000256" key="4">
    <source>
        <dbReference type="ARBA" id="ARBA00022801"/>
    </source>
</evidence>
<dbReference type="InterPro" id="IPR000834">
    <property type="entry name" value="Peptidase_M14"/>
</dbReference>
<dbReference type="PROSITE" id="PS52035">
    <property type="entry name" value="PEPTIDASE_M14"/>
    <property type="match status" value="1"/>
</dbReference>
<organism evidence="10 11">
    <name type="scientific">Isoptericola chiayiensis</name>
    <dbReference type="NCBI Taxonomy" id="579446"/>
    <lineage>
        <taxon>Bacteria</taxon>
        <taxon>Bacillati</taxon>
        <taxon>Actinomycetota</taxon>
        <taxon>Actinomycetes</taxon>
        <taxon>Micrococcales</taxon>
        <taxon>Promicromonosporaceae</taxon>
        <taxon>Isoptericola</taxon>
    </lineage>
</organism>
<keyword evidence="5" id="KW-0862">Zinc</keyword>
<evidence type="ECO:0000256" key="6">
    <source>
        <dbReference type="ARBA" id="ARBA00023049"/>
    </source>
</evidence>
<evidence type="ECO:0000259" key="9">
    <source>
        <dbReference type="PROSITE" id="PS52035"/>
    </source>
</evidence>
<comment type="similarity">
    <text evidence="2 7">Belongs to the peptidase M14 family.</text>
</comment>
<proteinExistence type="inferred from homology"/>
<keyword evidence="11" id="KW-1185">Reference proteome</keyword>
<accession>A0ABP8YG56</accession>
<dbReference type="EMBL" id="BAABID010000008">
    <property type="protein sequence ID" value="GAA4728094.1"/>
    <property type="molecule type" value="Genomic_DNA"/>
</dbReference>
<evidence type="ECO:0000313" key="11">
    <source>
        <dbReference type="Proteomes" id="UP001500956"/>
    </source>
</evidence>